<dbReference type="InterPro" id="IPR036291">
    <property type="entry name" value="NAD(P)-bd_dom_sf"/>
</dbReference>
<keyword evidence="2" id="KW-0520">NAD</keyword>
<dbReference type="InterPro" id="IPR015815">
    <property type="entry name" value="HIBADH-related"/>
</dbReference>
<dbReference type="Pfam" id="PF14833">
    <property type="entry name" value="NAD_binding_11"/>
    <property type="match status" value="1"/>
</dbReference>
<dbReference type="InterPro" id="IPR008927">
    <property type="entry name" value="6-PGluconate_DH-like_C_sf"/>
</dbReference>
<comment type="caution">
    <text evidence="5">The sequence shown here is derived from an EMBL/GenBank/DDBJ whole genome shotgun (WGS) entry which is preliminary data.</text>
</comment>
<dbReference type="Proteomes" id="UP001156691">
    <property type="component" value="Unassembled WGS sequence"/>
</dbReference>
<feature type="domain" description="6-phosphogluconate dehydrogenase NADP-binding" evidence="3">
    <location>
        <begin position="10"/>
        <end position="169"/>
    </location>
</feature>
<evidence type="ECO:0000256" key="2">
    <source>
        <dbReference type="ARBA" id="ARBA00023027"/>
    </source>
</evidence>
<reference evidence="6" key="1">
    <citation type="journal article" date="2019" name="Int. J. Syst. Evol. Microbiol.">
        <title>The Global Catalogue of Microorganisms (GCM) 10K type strain sequencing project: providing services to taxonomists for standard genome sequencing and annotation.</title>
        <authorList>
            <consortium name="The Broad Institute Genomics Platform"/>
            <consortium name="The Broad Institute Genome Sequencing Center for Infectious Disease"/>
            <person name="Wu L."/>
            <person name="Ma J."/>
        </authorList>
    </citation>
    <scope>NUCLEOTIDE SEQUENCE [LARGE SCALE GENOMIC DNA]</scope>
    <source>
        <strain evidence="6">NBRC 112416</strain>
    </source>
</reference>
<dbReference type="InterPro" id="IPR029154">
    <property type="entry name" value="HIBADH-like_NADP-bd"/>
</dbReference>
<dbReference type="InterPro" id="IPR013328">
    <property type="entry name" value="6PGD_dom2"/>
</dbReference>
<dbReference type="EMBL" id="BSNS01000012">
    <property type="protein sequence ID" value="GLQ55822.1"/>
    <property type="molecule type" value="Genomic_DNA"/>
</dbReference>
<dbReference type="PANTHER" id="PTHR22981">
    <property type="entry name" value="3-HYDROXYISOBUTYRATE DEHYDROGENASE-RELATED"/>
    <property type="match status" value="1"/>
</dbReference>
<evidence type="ECO:0000259" key="4">
    <source>
        <dbReference type="Pfam" id="PF14833"/>
    </source>
</evidence>
<dbReference type="InterPro" id="IPR006115">
    <property type="entry name" value="6PGDH_NADP-bd"/>
</dbReference>
<proteinExistence type="predicted"/>
<gene>
    <name evidence="5" type="ORF">GCM10010862_30810</name>
</gene>
<organism evidence="5 6">
    <name type="scientific">Devosia nitrariae</name>
    <dbReference type="NCBI Taxonomy" id="2071872"/>
    <lineage>
        <taxon>Bacteria</taxon>
        <taxon>Pseudomonadati</taxon>
        <taxon>Pseudomonadota</taxon>
        <taxon>Alphaproteobacteria</taxon>
        <taxon>Hyphomicrobiales</taxon>
        <taxon>Devosiaceae</taxon>
        <taxon>Devosia</taxon>
    </lineage>
</organism>
<keyword evidence="1" id="KW-0560">Oxidoreductase</keyword>
<evidence type="ECO:0000256" key="1">
    <source>
        <dbReference type="ARBA" id="ARBA00023002"/>
    </source>
</evidence>
<keyword evidence="6" id="KW-1185">Reference proteome</keyword>
<evidence type="ECO:0000313" key="5">
    <source>
        <dbReference type="EMBL" id="GLQ55822.1"/>
    </source>
</evidence>
<dbReference type="Gene3D" id="1.10.1040.10">
    <property type="entry name" value="N-(1-d-carboxylethyl)-l-norvaline Dehydrogenase, domain 2"/>
    <property type="match status" value="1"/>
</dbReference>
<sequence>MQRVGITMSRVAFIGVGTMGAPMAANIARGGRAVVAFDVNTEAVTRLASVGIEAANSAADAARGADFVITMLPNSQHVEAAAFGPDGFAAHMATDAMYIDMSTIAPSKTDSIGAKMAEYGVAVVDAPVGRQQSHAVAGKLLIMVGGTAEHFERAKPILSLMGDTIIHCGGRGAGSRMKVVNNFMSIALNSLSSEALVLAEKSGLDPELARTVMLGTVAGQGHFGSTYPAKVLQGDVGPGFMIDLAHKDMGLAMELGRDLDIDLSTGQAALKAYDLARTDGRGREDWTAIYLSARAAAGLK</sequence>
<dbReference type="SUPFAM" id="SSF51735">
    <property type="entry name" value="NAD(P)-binding Rossmann-fold domains"/>
    <property type="match status" value="1"/>
</dbReference>
<dbReference type="NCBIfam" id="NF012005">
    <property type="entry name" value="PRK15461.1"/>
    <property type="match status" value="1"/>
</dbReference>
<feature type="domain" description="3-hydroxyisobutyrate dehydrogenase-like NAD-binding" evidence="4">
    <location>
        <begin position="172"/>
        <end position="290"/>
    </location>
</feature>
<dbReference type="SUPFAM" id="SSF48179">
    <property type="entry name" value="6-phosphogluconate dehydrogenase C-terminal domain-like"/>
    <property type="match status" value="1"/>
</dbReference>
<protein>
    <submittedName>
        <fullName evidence="5">3-sulfolactaldehyde reductase</fullName>
    </submittedName>
</protein>
<dbReference type="PIRSF" id="PIRSF000103">
    <property type="entry name" value="HIBADH"/>
    <property type="match status" value="1"/>
</dbReference>
<evidence type="ECO:0000313" key="6">
    <source>
        <dbReference type="Proteomes" id="UP001156691"/>
    </source>
</evidence>
<accession>A0ABQ5W7H4</accession>
<evidence type="ECO:0000259" key="3">
    <source>
        <dbReference type="Pfam" id="PF03446"/>
    </source>
</evidence>
<dbReference type="Gene3D" id="3.40.50.720">
    <property type="entry name" value="NAD(P)-binding Rossmann-like Domain"/>
    <property type="match status" value="1"/>
</dbReference>
<name>A0ABQ5W7H4_9HYPH</name>
<dbReference type="Pfam" id="PF03446">
    <property type="entry name" value="NAD_binding_2"/>
    <property type="match status" value="1"/>
</dbReference>
<dbReference type="PANTHER" id="PTHR22981:SF7">
    <property type="entry name" value="3-HYDROXYISOBUTYRATE DEHYDROGENASE, MITOCHONDRIAL"/>
    <property type="match status" value="1"/>
</dbReference>